<feature type="transmembrane region" description="Helical" evidence="6">
    <location>
        <begin position="246"/>
        <end position="271"/>
    </location>
</feature>
<dbReference type="SUPFAM" id="SSF103481">
    <property type="entry name" value="Multidrug resistance efflux transporter EmrE"/>
    <property type="match status" value="2"/>
</dbReference>
<sequence>MPTQNQSIKGTLLAVTAAILWGVSGTCAQYLFQHRGINPEWLVTMRLLISGMLLLSFAATKKNNNILAIFKERKDAIQLILFSILGMLAVQYTYFAAILHSNAATATILQYLGPVIIACYLAFQKRKFPGLQESFAILLAVAGTFFLVSHGSISSLSISGWALFWGISSAVALAYYSLQPIRLLHKWDAAIVIGWGMFIGGIALSFVHQPWDIEGTWDFNTYGLFAFIILFGSLFAFYAYLVSVKLVGATVASLLACTEPLSAAFLAVLWLNVRFGYYDWLGTLLILITIVLLSINKKENS</sequence>
<dbReference type="InterPro" id="IPR050638">
    <property type="entry name" value="AA-Vitamin_Transporters"/>
</dbReference>
<evidence type="ECO:0000256" key="1">
    <source>
        <dbReference type="ARBA" id="ARBA00004141"/>
    </source>
</evidence>
<feature type="transmembrane region" description="Helical" evidence="6">
    <location>
        <begin position="159"/>
        <end position="178"/>
    </location>
</feature>
<keyword evidence="5 6" id="KW-0472">Membrane</keyword>
<dbReference type="EMBL" id="FQUQ01000004">
    <property type="protein sequence ID" value="SHF98990.1"/>
    <property type="molecule type" value="Genomic_DNA"/>
</dbReference>
<feature type="domain" description="EamA" evidence="7">
    <location>
        <begin position="9"/>
        <end position="148"/>
    </location>
</feature>
<feature type="transmembrane region" description="Helical" evidence="6">
    <location>
        <begin position="277"/>
        <end position="295"/>
    </location>
</feature>
<evidence type="ECO:0000313" key="9">
    <source>
        <dbReference type="Proteomes" id="UP000184287"/>
    </source>
</evidence>
<keyword evidence="3 6" id="KW-0812">Transmembrane</keyword>
<evidence type="ECO:0000256" key="6">
    <source>
        <dbReference type="SAM" id="Phobius"/>
    </source>
</evidence>
<comment type="subcellular location">
    <subcellularLocation>
        <location evidence="1">Membrane</location>
        <topology evidence="1">Multi-pass membrane protein</topology>
    </subcellularLocation>
</comment>
<name>A0A1M5G589_9SPHI</name>
<keyword evidence="9" id="KW-1185">Reference proteome</keyword>
<feature type="transmembrane region" description="Helical" evidence="6">
    <location>
        <begin position="135"/>
        <end position="153"/>
    </location>
</feature>
<dbReference type="AlphaFoldDB" id="A0A1M5G589"/>
<evidence type="ECO:0000256" key="2">
    <source>
        <dbReference type="ARBA" id="ARBA00007362"/>
    </source>
</evidence>
<protein>
    <submittedName>
        <fullName evidence="8">Permease of the drug/metabolite transporter (DMT) superfamily</fullName>
    </submittedName>
</protein>
<dbReference type="GO" id="GO:0016020">
    <property type="term" value="C:membrane"/>
    <property type="evidence" value="ECO:0007669"/>
    <property type="project" value="UniProtKB-SubCell"/>
</dbReference>
<feature type="transmembrane region" description="Helical" evidence="6">
    <location>
        <begin position="79"/>
        <end position="97"/>
    </location>
</feature>
<keyword evidence="4 6" id="KW-1133">Transmembrane helix</keyword>
<dbReference type="RefSeq" id="WP_073232810.1">
    <property type="nucleotide sequence ID" value="NZ_FQUQ01000004.1"/>
</dbReference>
<evidence type="ECO:0000256" key="5">
    <source>
        <dbReference type="ARBA" id="ARBA00023136"/>
    </source>
</evidence>
<feature type="transmembrane region" description="Helical" evidence="6">
    <location>
        <begin position="190"/>
        <end position="207"/>
    </location>
</feature>
<organism evidence="8 9">
    <name type="scientific">Pedobacter caeni</name>
    <dbReference type="NCBI Taxonomy" id="288992"/>
    <lineage>
        <taxon>Bacteria</taxon>
        <taxon>Pseudomonadati</taxon>
        <taxon>Bacteroidota</taxon>
        <taxon>Sphingobacteriia</taxon>
        <taxon>Sphingobacteriales</taxon>
        <taxon>Sphingobacteriaceae</taxon>
        <taxon>Pedobacter</taxon>
    </lineage>
</organism>
<evidence type="ECO:0000259" key="7">
    <source>
        <dbReference type="Pfam" id="PF00892"/>
    </source>
</evidence>
<feature type="transmembrane region" description="Helical" evidence="6">
    <location>
        <begin position="219"/>
        <end position="239"/>
    </location>
</feature>
<feature type="domain" description="EamA" evidence="7">
    <location>
        <begin position="161"/>
        <end position="294"/>
    </location>
</feature>
<reference evidence="9" key="1">
    <citation type="submission" date="2016-11" db="EMBL/GenBank/DDBJ databases">
        <authorList>
            <person name="Varghese N."/>
            <person name="Submissions S."/>
        </authorList>
    </citation>
    <scope>NUCLEOTIDE SEQUENCE [LARGE SCALE GENOMIC DNA]</scope>
    <source>
        <strain evidence="9">DSM 16990</strain>
    </source>
</reference>
<feature type="transmembrane region" description="Helical" evidence="6">
    <location>
        <begin position="103"/>
        <end position="123"/>
    </location>
</feature>
<dbReference type="InterPro" id="IPR037185">
    <property type="entry name" value="EmrE-like"/>
</dbReference>
<accession>A0A1M5G589</accession>
<evidence type="ECO:0000256" key="4">
    <source>
        <dbReference type="ARBA" id="ARBA00022989"/>
    </source>
</evidence>
<dbReference type="Proteomes" id="UP000184287">
    <property type="component" value="Unassembled WGS sequence"/>
</dbReference>
<dbReference type="PANTHER" id="PTHR32322">
    <property type="entry name" value="INNER MEMBRANE TRANSPORTER"/>
    <property type="match status" value="1"/>
</dbReference>
<comment type="similarity">
    <text evidence="2">Belongs to the EamA transporter family.</text>
</comment>
<proteinExistence type="inferred from homology"/>
<dbReference type="InterPro" id="IPR000620">
    <property type="entry name" value="EamA_dom"/>
</dbReference>
<dbReference type="PANTHER" id="PTHR32322:SF2">
    <property type="entry name" value="EAMA DOMAIN-CONTAINING PROTEIN"/>
    <property type="match status" value="1"/>
</dbReference>
<gene>
    <name evidence="8" type="ORF">SAMN04488522_10467</name>
</gene>
<dbReference type="OrthoDB" id="9812547at2"/>
<feature type="transmembrane region" description="Helical" evidence="6">
    <location>
        <begin position="41"/>
        <end position="59"/>
    </location>
</feature>
<evidence type="ECO:0000313" key="8">
    <source>
        <dbReference type="EMBL" id="SHF98990.1"/>
    </source>
</evidence>
<evidence type="ECO:0000256" key="3">
    <source>
        <dbReference type="ARBA" id="ARBA00022692"/>
    </source>
</evidence>
<dbReference type="Pfam" id="PF00892">
    <property type="entry name" value="EamA"/>
    <property type="match status" value="2"/>
</dbReference>